<organism evidence="5 6">
    <name type="scientific">Weissella bombi</name>
    <dbReference type="NCBI Taxonomy" id="1505725"/>
    <lineage>
        <taxon>Bacteria</taxon>
        <taxon>Bacillati</taxon>
        <taxon>Bacillota</taxon>
        <taxon>Bacilli</taxon>
        <taxon>Lactobacillales</taxon>
        <taxon>Lactobacillaceae</taxon>
        <taxon>Weissella</taxon>
    </lineage>
</organism>
<dbReference type="Pfam" id="PF00248">
    <property type="entry name" value="Aldo_ket_red"/>
    <property type="match status" value="1"/>
</dbReference>
<feature type="active site" description="Proton donor" evidence="1">
    <location>
        <position position="52"/>
    </location>
</feature>
<keyword evidence="6" id="KW-1185">Reference proteome</keyword>
<gene>
    <name evidence="5" type="ORF">GA0061074_101114</name>
</gene>
<dbReference type="EMBL" id="FMAO01000001">
    <property type="protein sequence ID" value="SCB73239.1"/>
    <property type="molecule type" value="Genomic_DNA"/>
</dbReference>
<dbReference type="PANTHER" id="PTHR43638:SF3">
    <property type="entry name" value="ALDEHYDE REDUCTASE"/>
    <property type="match status" value="1"/>
</dbReference>
<name>A0A1C3YT33_9LACO</name>
<dbReference type="GO" id="GO:0016491">
    <property type="term" value="F:oxidoreductase activity"/>
    <property type="evidence" value="ECO:0007669"/>
    <property type="project" value="InterPro"/>
</dbReference>
<dbReference type="Proteomes" id="UP000199268">
    <property type="component" value="Unassembled WGS sequence"/>
</dbReference>
<evidence type="ECO:0000256" key="3">
    <source>
        <dbReference type="PIRSR" id="PIRSR000097-3"/>
    </source>
</evidence>
<dbReference type="AlphaFoldDB" id="A0A1C3YT33"/>
<protein>
    <submittedName>
        <fullName evidence="5">Aldo/keto reductase</fullName>
    </submittedName>
</protein>
<evidence type="ECO:0000256" key="1">
    <source>
        <dbReference type="PIRSR" id="PIRSR000097-1"/>
    </source>
</evidence>
<feature type="site" description="Lowers pKa of active site Tyr" evidence="3">
    <location>
        <position position="78"/>
    </location>
</feature>
<evidence type="ECO:0000259" key="4">
    <source>
        <dbReference type="Pfam" id="PF00248"/>
    </source>
</evidence>
<dbReference type="InterPro" id="IPR036812">
    <property type="entry name" value="NAD(P)_OxRdtase_dom_sf"/>
</dbReference>
<dbReference type="OrthoDB" id="9773828at2"/>
<dbReference type="CDD" id="cd19138">
    <property type="entry name" value="AKR_YeaE"/>
    <property type="match status" value="1"/>
</dbReference>
<dbReference type="RefSeq" id="WP_092461161.1">
    <property type="nucleotide sequence ID" value="NZ_BJEE01000002.1"/>
</dbReference>
<reference evidence="6" key="1">
    <citation type="submission" date="2016-08" db="EMBL/GenBank/DDBJ databases">
        <authorList>
            <person name="Varghese N."/>
            <person name="Submissions Spin"/>
        </authorList>
    </citation>
    <scope>NUCLEOTIDE SEQUENCE [LARGE SCALE GENOMIC DNA]</scope>
    <source>
        <strain evidence="6">R-53094</strain>
    </source>
</reference>
<accession>A0A1C3YT33</accession>
<evidence type="ECO:0000313" key="6">
    <source>
        <dbReference type="Proteomes" id="UP000199268"/>
    </source>
</evidence>
<proteinExistence type="predicted"/>
<dbReference type="SUPFAM" id="SSF51430">
    <property type="entry name" value="NAD(P)-linked oxidoreductase"/>
    <property type="match status" value="1"/>
</dbReference>
<sequence>MKKVTLAGVEVPAIGLGTWHMGEDPSQEQREINAIRSGLDAGARLIDTAEMYGSGKSEALVGKALAPYQRDEIYLVSKVLPNNASQAKLESHLDETLHRLQTDYLDLYLYHWRGSVPLAETINELDRMKQIGKIKAWGVSNFDVADMEELWELPAGKYAAVNEDLYNIEERGIEYDLLPWQDEHHVPLIAYSPVGGKQNELGTSMLTNQVVREIAEQHDVTPYVLLLAWIIRNGKTIAIPQTNNSEHAAANMQATKLELTPTDLERLDQEYPKPNHKVPLAIN</sequence>
<evidence type="ECO:0000313" key="5">
    <source>
        <dbReference type="EMBL" id="SCB73239.1"/>
    </source>
</evidence>
<dbReference type="PIRSF" id="PIRSF000097">
    <property type="entry name" value="AKR"/>
    <property type="match status" value="1"/>
</dbReference>
<feature type="binding site" evidence="2">
    <location>
        <position position="111"/>
    </location>
    <ligand>
        <name>substrate</name>
    </ligand>
</feature>
<dbReference type="PANTHER" id="PTHR43638">
    <property type="entry name" value="OXIDOREDUCTASE, ALDO/KETO REDUCTASE FAMILY PROTEIN"/>
    <property type="match status" value="1"/>
</dbReference>
<dbReference type="InterPro" id="IPR020471">
    <property type="entry name" value="AKR"/>
</dbReference>
<dbReference type="InterPro" id="IPR023210">
    <property type="entry name" value="NADP_OxRdtase_dom"/>
</dbReference>
<evidence type="ECO:0000256" key="2">
    <source>
        <dbReference type="PIRSR" id="PIRSR000097-2"/>
    </source>
</evidence>
<dbReference type="PRINTS" id="PR00069">
    <property type="entry name" value="ALDKETRDTASE"/>
</dbReference>
<dbReference type="Gene3D" id="3.20.20.100">
    <property type="entry name" value="NADP-dependent oxidoreductase domain"/>
    <property type="match status" value="1"/>
</dbReference>
<feature type="domain" description="NADP-dependent oxidoreductase" evidence="4">
    <location>
        <begin position="13"/>
        <end position="269"/>
    </location>
</feature>
<dbReference type="STRING" id="1505725.GA0061074_101114"/>